<reference evidence="1 2" key="1">
    <citation type="submission" date="2018-04" db="EMBL/GenBank/DDBJ databases">
        <title>Genomic Encyclopedia of Archaeal and Bacterial Type Strains, Phase II (KMG-II): from individual species to whole genera.</title>
        <authorList>
            <person name="Goeker M."/>
        </authorList>
    </citation>
    <scope>NUCLEOTIDE SEQUENCE [LARGE SCALE GENOMIC DNA]</scope>
    <source>
        <strain evidence="1 2">DSM 23382</strain>
    </source>
</reference>
<sequence>MYMDIYPDCCSYYPTQTSGYKTSFSDKYISGFCGFVEFTVHRRYVGASGTIEDALPYGLIWAVDYKYNIIEHPKRR</sequence>
<accession>A0A2T5VFX3</accession>
<gene>
    <name evidence="1" type="ORF">C8N35_101696</name>
</gene>
<dbReference type="EMBL" id="QAYG01000001">
    <property type="protein sequence ID" value="PTW62649.1"/>
    <property type="molecule type" value="Genomic_DNA"/>
</dbReference>
<keyword evidence="2" id="KW-1185">Reference proteome</keyword>
<protein>
    <submittedName>
        <fullName evidence="1">Uncharacterized protein</fullName>
    </submittedName>
</protein>
<dbReference type="AlphaFoldDB" id="A0A2T5VFX3"/>
<proteinExistence type="predicted"/>
<evidence type="ECO:0000313" key="1">
    <source>
        <dbReference type="EMBL" id="PTW62649.1"/>
    </source>
</evidence>
<evidence type="ECO:0000313" key="2">
    <source>
        <dbReference type="Proteomes" id="UP000244081"/>
    </source>
</evidence>
<organism evidence="1 2">
    <name type="scientific">Breoghania corrubedonensis</name>
    <dbReference type="NCBI Taxonomy" id="665038"/>
    <lineage>
        <taxon>Bacteria</taxon>
        <taxon>Pseudomonadati</taxon>
        <taxon>Pseudomonadota</taxon>
        <taxon>Alphaproteobacteria</taxon>
        <taxon>Hyphomicrobiales</taxon>
        <taxon>Stappiaceae</taxon>
        <taxon>Breoghania</taxon>
    </lineage>
</organism>
<name>A0A2T5VFX3_9HYPH</name>
<comment type="caution">
    <text evidence="1">The sequence shown here is derived from an EMBL/GenBank/DDBJ whole genome shotgun (WGS) entry which is preliminary data.</text>
</comment>
<dbReference type="Proteomes" id="UP000244081">
    <property type="component" value="Unassembled WGS sequence"/>
</dbReference>